<evidence type="ECO:0000313" key="2">
    <source>
        <dbReference type="Proteomes" id="UP000887574"/>
    </source>
</evidence>
<feature type="signal peptide" evidence="1">
    <location>
        <begin position="1"/>
        <end position="26"/>
    </location>
</feature>
<sequence>MKFFILTAFFLVTISAALSLLHSSSSEEGEGQDAFGSVAKHFKSYFNVVRRQATGSTTQLSYGPNISTIYAHLAAVVGCDLRALDQPSCSYVEQRKDGSVIEVTRQESTKEGKIKLRDNQYNELNIKQLVKSMEIQATDAQGNSIYIVENANGKDVRV</sequence>
<reference evidence="3" key="1">
    <citation type="submission" date="2022-11" db="UniProtKB">
        <authorList>
            <consortium name="WormBaseParasite"/>
        </authorList>
    </citation>
    <scope>IDENTIFICATION</scope>
</reference>
<evidence type="ECO:0000256" key="1">
    <source>
        <dbReference type="SAM" id="SignalP"/>
    </source>
</evidence>
<organism evidence="2 3">
    <name type="scientific">Ditylenchus dipsaci</name>
    <dbReference type="NCBI Taxonomy" id="166011"/>
    <lineage>
        <taxon>Eukaryota</taxon>
        <taxon>Metazoa</taxon>
        <taxon>Ecdysozoa</taxon>
        <taxon>Nematoda</taxon>
        <taxon>Chromadorea</taxon>
        <taxon>Rhabditida</taxon>
        <taxon>Tylenchina</taxon>
        <taxon>Tylenchomorpha</taxon>
        <taxon>Sphaerularioidea</taxon>
        <taxon>Anguinidae</taxon>
        <taxon>Anguininae</taxon>
        <taxon>Ditylenchus</taxon>
    </lineage>
</organism>
<keyword evidence="2" id="KW-1185">Reference proteome</keyword>
<proteinExistence type="predicted"/>
<dbReference type="Proteomes" id="UP000887574">
    <property type="component" value="Unplaced"/>
</dbReference>
<keyword evidence="1" id="KW-0732">Signal</keyword>
<name>A0A915CYH3_9BILA</name>
<dbReference type="WBParaSite" id="jg13623">
    <property type="protein sequence ID" value="jg13623"/>
    <property type="gene ID" value="jg13623"/>
</dbReference>
<accession>A0A915CYH3</accession>
<feature type="chain" id="PRO_5037985119" evidence="1">
    <location>
        <begin position="27"/>
        <end position="158"/>
    </location>
</feature>
<protein>
    <submittedName>
        <fullName evidence="3">Uncharacterized protein</fullName>
    </submittedName>
</protein>
<evidence type="ECO:0000313" key="3">
    <source>
        <dbReference type="WBParaSite" id="jg13623"/>
    </source>
</evidence>
<dbReference type="AlphaFoldDB" id="A0A915CYH3"/>